<keyword evidence="1" id="KW-0812">Transmembrane</keyword>
<organism evidence="3 4">
    <name type="scientific">Mycolicibacterium mucogenicum</name>
    <name type="common">Mycobacterium mucogenicum</name>
    <dbReference type="NCBI Taxonomy" id="56689"/>
    <lineage>
        <taxon>Bacteria</taxon>
        <taxon>Bacillati</taxon>
        <taxon>Actinomycetota</taxon>
        <taxon>Actinomycetes</taxon>
        <taxon>Mycobacteriales</taxon>
        <taxon>Mycobacteriaceae</taxon>
        <taxon>Mycolicibacterium</taxon>
    </lineage>
</organism>
<name>A0A1A0MS01_MYCMU</name>
<evidence type="ECO:0000259" key="2">
    <source>
        <dbReference type="Pfam" id="PF12158"/>
    </source>
</evidence>
<comment type="caution">
    <text evidence="3">The sequence shown here is derived from an EMBL/GenBank/DDBJ whole genome shotgun (WGS) entry which is preliminary data.</text>
</comment>
<dbReference type="RefSeq" id="WP_064858602.1">
    <property type="nucleotide sequence ID" value="NZ_JAPMJT010000002.1"/>
</dbReference>
<feature type="transmembrane region" description="Helical" evidence="1">
    <location>
        <begin position="163"/>
        <end position="186"/>
    </location>
</feature>
<gene>
    <name evidence="3" type="ORF">A5642_01830</name>
</gene>
<keyword evidence="1" id="KW-1133">Transmembrane helix</keyword>
<dbReference type="InterPro" id="IPR021994">
    <property type="entry name" value="DUF3592"/>
</dbReference>
<feature type="transmembrane region" description="Helical" evidence="1">
    <location>
        <begin position="62"/>
        <end position="81"/>
    </location>
</feature>
<proteinExistence type="predicted"/>
<feature type="transmembrane region" description="Helical" evidence="1">
    <location>
        <begin position="6"/>
        <end position="25"/>
    </location>
</feature>
<evidence type="ECO:0000256" key="1">
    <source>
        <dbReference type="SAM" id="Phobius"/>
    </source>
</evidence>
<protein>
    <recommendedName>
        <fullName evidence="2">DUF3592 domain-containing protein</fullName>
    </recommendedName>
</protein>
<dbReference type="Proteomes" id="UP000093962">
    <property type="component" value="Unassembled WGS sequence"/>
</dbReference>
<reference evidence="3 4" key="1">
    <citation type="submission" date="2016-06" db="EMBL/GenBank/DDBJ databases">
        <authorList>
            <person name="Kjaerup R.B."/>
            <person name="Dalgaard T.S."/>
            <person name="Juul-Madsen H.R."/>
        </authorList>
    </citation>
    <scope>NUCLEOTIDE SEQUENCE [LARGE SCALE GENOMIC DNA]</scope>
    <source>
        <strain evidence="3 4">1199456.5</strain>
    </source>
</reference>
<accession>A0A1A0MS01</accession>
<evidence type="ECO:0000313" key="3">
    <source>
        <dbReference type="EMBL" id="OBA88180.1"/>
    </source>
</evidence>
<evidence type="ECO:0000313" key="4">
    <source>
        <dbReference type="Proteomes" id="UP000093962"/>
    </source>
</evidence>
<dbReference type="AlphaFoldDB" id="A0A1A0MS01"/>
<keyword evidence="1" id="KW-0472">Membrane</keyword>
<dbReference type="EMBL" id="LZSF01000113">
    <property type="protein sequence ID" value="OBA88180.1"/>
    <property type="molecule type" value="Genomic_DNA"/>
</dbReference>
<dbReference type="OrthoDB" id="4550240at2"/>
<sequence length="198" mass="20917">MRVEYIVVLIAVIVIVDVAVLVTLLRKHRARTAPADPTTTSATELGATDLPKKSAAPVLAKAFLAVGLSLAAAAGVFAAIVTQTNSSDRHADGTVVELVPSGGGSSPRYRARVEFATSTGTHVRFLSSISSNPPPAKLGEHVDVRYDPDDPHDATINSYWQVWFLPTLLAIIGAPFLLVGAGFGIVSRAGRRRGPERL</sequence>
<dbReference type="Pfam" id="PF12158">
    <property type="entry name" value="DUF3592"/>
    <property type="match status" value="1"/>
</dbReference>
<feature type="domain" description="DUF3592" evidence="2">
    <location>
        <begin position="92"/>
        <end position="158"/>
    </location>
</feature>